<feature type="non-terminal residue" evidence="2">
    <location>
        <position position="479"/>
    </location>
</feature>
<dbReference type="InterPro" id="IPR013103">
    <property type="entry name" value="RVT_2"/>
</dbReference>
<feature type="domain" description="Reverse transcriptase Ty1/copia-type" evidence="1">
    <location>
        <begin position="81"/>
        <end position="308"/>
    </location>
</feature>
<dbReference type="EMBL" id="CAJNJA010067762">
    <property type="protein sequence ID" value="CAE7892802.1"/>
    <property type="molecule type" value="Genomic_DNA"/>
</dbReference>
<gene>
    <name evidence="2" type="primary">RE2</name>
    <name evidence="2" type="ORF">SNEC2469_LOCUS29751</name>
</gene>
<dbReference type="Pfam" id="PF07727">
    <property type="entry name" value="RVT_2"/>
    <property type="match status" value="1"/>
</dbReference>
<evidence type="ECO:0000313" key="3">
    <source>
        <dbReference type="Proteomes" id="UP000601435"/>
    </source>
</evidence>
<keyword evidence="3" id="KW-1185">Reference proteome</keyword>
<evidence type="ECO:0000259" key="1">
    <source>
        <dbReference type="Pfam" id="PF07727"/>
    </source>
</evidence>
<protein>
    <submittedName>
        <fullName evidence="2">RE2 protein</fullName>
    </submittedName>
</protein>
<organism evidence="2 3">
    <name type="scientific">Symbiodinium necroappetens</name>
    <dbReference type="NCBI Taxonomy" id="1628268"/>
    <lineage>
        <taxon>Eukaryota</taxon>
        <taxon>Sar</taxon>
        <taxon>Alveolata</taxon>
        <taxon>Dinophyceae</taxon>
        <taxon>Suessiales</taxon>
        <taxon>Symbiodiniaceae</taxon>
        <taxon>Symbiodinium</taxon>
    </lineage>
</organism>
<dbReference type="OrthoDB" id="422721at2759"/>
<feature type="non-terminal residue" evidence="2">
    <location>
        <position position="1"/>
    </location>
</feature>
<name>A0A813B722_9DINO</name>
<dbReference type="AlphaFoldDB" id="A0A813B722"/>
<dbReference type="Proteomes" id="UP000601435">
    <property type="component" value="Unassembled WGS sequence"/>
</dbReference>
<sequence>TLVTTRLFSDFKKLLDKPRHAELWLSKKMMDKGREVSWSSLTLDKKKEFDGAMAKEISNVIRNCAVRALAAKEKEKLDIRRIMKMRWVLTFKSDGRAKARLVVLGYQSPTLVESQASSPTLSKLGKMLILSIVANNSWMLESADVSSAFLQSLQDMEKEDLFVYAPAELAAAYGADGTEDSTVLKLTRAFYGLCSAPKSWYDTVTATLRNSGWRPLEFDKCFFILVNKASELCGVAGFHVDDFLIGRRKGDETFERAKAEHLSSFEWGRWEQKNFEFPGANLTQKEDGTIFLDQRSYTETWVEEIVIRSSRASQTKSKTTPKEISDIRGALGTVSWRAHQVSPQYLAEVGLLLSEIPTATVDTLLRVNKLVRQVKRNSEQTLIFHPFGRDWKVLGSNGSEVQTITIVEDLTYLVRCAWLEAHGHPPIRGEQARMVKDNTVGAISAGTHLRWVAGTEQLADGLTKGRKRTKREQEKRIRE</sequence>
<accession>A0A813B722</accession>
<reference evidence="2" key="1">
    <citation type="submission" date="2021-02" db="EMBL/GenBank/DDBJ databases">
        <authorList>
            <person name="Dougan E. K."/>
            <person name="Rhodes N."/>
            <person name="Thang M."/>
            <person name="Chan C."/>
        </authorList>
    </citation>
    <scope>NUCLEOTIDE SEQUENCE</scope>
</reference>
<proteinExistence type="predicted"/>
<evidence type="ECO:0000313" key="2">
    <source>
        <dbReference type="EMBL" id="CAE7892802.1"/>
    </source>
</evidence>
<comment type="caution">
    <text evidence="2">The sequence shown here is derived from an EMBL/GenBank/DDBJ whole genome shotgun (WGS) entry which is preliminary data.</text>
</comment>